<comment type="caution">
    <text evidence="2">The sequence shown here is derived from an EMBL/GenBank/DDBJ whole genome shotgun (WGS) entry which is preliminary data.</text>
</comment>
<dbReference type="RefSeq" id="WP_103080239.1">
    <property type="nucleotide sequence ID" value="NZ_CP021850.1"/>
</dbReference>
<evidence type="ECO:0000313" key="2">
    <source>
        <dbReference type="EMBL" id="PNU01111.1"/>
    </source>
</evidence>
<dbReference type="SUPFAM" id="SSF53335">
    <property type="entry name" value="S-adenosyl-L-methionine-dependent methyltransferases"/>
    <property type="match status" value="1"/>
</dbReference>
<proteinExistence type="predicted"/>
<feature type="domain" description="Methyltransferase type 11" evidence="1">
    <location>
        <begin position="56"/>
        <end position="152"/>
    </location>
</feature>
<reference evidence="2 3" key="1">
    <citation type="submission" date="2017-06" db="EMBL/GenBank/DDBJ databases">
        <title>Investigating the central metabolism of Clostridium thermosuccinogenes.</title>
        <authorList>
            <person name="Koendjbiharie J.G."/>
            <person name="van Kranenburg R."/>
        </authorList>
    </citation>
    <scope>NUCLEOTIDE SEQUENCE [LARGE SCALE GENOMIC DNA]</scope>
    <source>
        <strain evidence="2 3">DSM 5806</strain>
    </source>
</reference>
<dbReference type="CDD" id="cd02440">
    <property type="entry name" value="AdoMet_MTases"/>
    <property type="match status" value="1"/>
</dbReference>
<dbReference type="GO" id="GO:0008757">
    <property type="term" value="F:S-adenosylmethionine-dependent methyltransferase activity"/>
    <property type="evidence" value="ECO:0007669"/>
    <property type="project" value="InterPro"/>
</dbReference>
<accession>A0A2K2FKW2</accession>
<dbReference type="AlphaFoldDB" id="A0A2K2FKW2"/>
<dbReference type="Proteomes" id="UP000236151">
    <property type="component" value="Unassembled WGS sequence"/>
</dbReference>
<gene>
    <name evidence="2" type="ORF">CDQ84_03020</name>
</gene>
<dbReference type="KEGG" id="cthd:CDO33_06045"/>
<dbReference type="InterPro" id="IPR013216">
    <property type="entry name" value="Methyltransf_11"/>
</dbReference>
<keyword evidence="3" id="KW-1185">Reference proteome</keyword>
<dbReference type="Gene3D" id="3.40.50.150">
    <property type="entry name" value="Vaccinia Virus protein VP39"/>
    <property type="match status" value="1"/>
</dbReference>
<dbReference type="Pfam" id="PF08241">
    <property type="entry name" value="Methyltransf_11"/>
    <property type="match status" value="1"/>
</dbReference>
<dbReference type="PANTHER" id="PTHR43591:SF110">
    <property type="entry name" value="RHODANESE DOMAIN-CONTAINING PROTEIN"/>
    <property type="match status" value="1"/>
</dbReference>
<protein>
    <recommendedName>
        <fullName evidence="1">Methyltransferase type 11 domain-containing protein</fullName>
    </recommendedName>
</protein>
<sequence>MMMSNINNASMLRQQYKDDSNLDIRIKLHQKYSTNKYGYTNWMFDLYEFFDGCKVLELGCGNGSMWENRMEKLPAGTSLVLSDISEGMIEIVKEKFKDYSFVSTELIDIQDIPYPDNTFDIVIANSMLYHVPDLQKAISEVYRVLKPGGKFYATTTGVNGMQKYLYDRFQEFKPQLNAFSQPFPFNLQNGKEILGKSFSKVDKYEYEDSLEITETADLMNWIYSSLLMLRIDKNDLEGLDEFFENCKDERGVIKIPKEAGMFVSSK</sequence>
<name>A0A2K2FKW2_9CLOT</name>
<organism evidence="2 3">
    <name type="scientific">Clostridium thermosuccinogenes</name>
    <dbReference type="NCBI Taxonomy" id="84032"/>
    <lineage>
        <taxon>Bacteria</taxon>
        <taxon>Bacillati</taxon>
        <taxon>Bacillota</taxon>
        <taxon>Clostridia</taxon>
        <taxon>Eubacteriales</taxon>
        <taxon>Clostridiaceae</taxon>
        <taxon>Clostridium</taxon>
    </lineage>
</organism>
<evidence type="ECO:0000259" key="1">
    <source>
        <dbReference type="Pfam" id="PF08241"/>
    </source>
</evidence>
<dbReference type="InterPro" id="IPR029063">
    <property type="entry name" value="SAM-dependent_MTases_sf"/>
</dbReference>
<dbReference type="EMBL" id="NIOJ01000004">
    <property type="protein sequence ID" value="PNU01111.1"/>
    <property type="molecule type" value="Genomic_DNA"/>
</dbReference>
<evidence type="ECO:0000313" key="3">
    <source>
        <dbReference type="Proteomes" id="UP000236151"/>
    </source>
</evidence>
<dbReference type="PANTHER" id="PTHR43591">
    <property type="entry name" value="METHYLTRANSFERASE"/>
    <property type="match status" value="1"/>
</dbReference>
<dbReference type="OrthoDB" id="9777497at2"/>